<organism evidence="1 2">
    <name type="scientific">[Ruminococcus] lactaris</name>
    <dbReference type="NCBI Taxonomy" id="46228"/>
    <lineage>
        <taxon>Bacteria</taxon>
        <taxon>Bacillati</taxon>
        <taxon>Bacillota</taxon>
        <taxon>Clostridia</taxon>
        <taxon>Lachnospirales</taxon>
        <taxon>Lachnospiraceae</taxon>
        <taxon>Mediterraneibacter</taxon>
    </lineage>
</organism>
<gene>
    <name evidence="1" type="ORF">DXD17_13545</name>
</gene>
<dbReference type="PANTHER" id="PTHR42967:SF1">
    <property type="entry name" value="MBL FOLD METALLO-HYDROLASE"/>
    <property type="match status" value="1"/>
</dbReference>
<reference evidence="1 2" key="1">
    <citation type="submission" date="2018-08" db="EMBL/GenBank/DDBJ databases">
        <title>A genome reference for cultivated species of the human gut microbiota.</title>
        <authorList>
            <person name="Zou Y."/>
            <person name="Xue W."/>
            <person name="Luo G."/>
        </authorList>
    </citation>
    <scope>NUCLEOTIDE SEQUENCE [LARGE SCALE GENOMIC DNA]</scope>
    <source>
        <strain evidence="1 2">TF11-7</strain>
    </source>
</reference>
<evidence type="ECO:0000313" key="2">
    <source>
        <dbReference type="Proteomes" id="UP000260793"/>
    </source>
</evidence>
<dbReference type="RefSeq" id="WP_005611775.1">
    <property type="nucleotide sequence ID" value="NZ_CABKOA010000012.1"/>
</dbReference>
<dbReference type="AlphaFoldDB" id="A0A3E4LHP0"/>
<dbReference type="InterPro" id="IPR036866">
    <property type="entry name" value="RibonucZ/Hydroxyglut_hydro"/>
</dbReference>
<dbReference type="Proteomes" id="UP000260793">
    <property type="component" value="Unassembled WGS sequence"/>
</dbReference>
<protein>
    <submittedName>
        <fullName evidence="1">MBL fold metallo-hydrolase</fullName>
    </submittedName>
</protein>
<name>A0A3E4LHP0_9FIRM</name>
<evidence type="ECO:0000313" key="1">
    <source>
        <dbReference type="EMBL" id="RGK37027.1"/>
    </source>
</evidence>
<dbReference type="PANTHER" id="PTHR42967">
    <property type="entry name" value="METAL DEPENDENT HYDROLASE"/>
    <property type="match status" value="1"/>
</dbReference>
<dbReference type="EMBL" id="QSQN01000050">
    <property type="protein sequence ID" value="RGK37027.1"/>
    <property type="molecule type" value="Genomic_DNA"/>
</dbReference>
<dbReference type="Gene3D" id="3.60.15.10">
    <property type="entry name" value="Ribonuclease Z/Hydroxyacylglutathione hydrolase-like"/>
    <property type="match status" value="1"/>
</dbReference>
<proteinExistence type="predicted"/>
<dbReference type="SUPFAM" id="SSF56281">
    <property type="entry name" value="Metallo-hydrolase/oxidoreductase"/>
    <property type="match status" value="1"/>
</dbReference>
<dbReference type="Pfam" id="PF13483">
    <property type="entry name" value="Lactamase_B_3"/>
    <property type="match status" value="1"/>
</dbReference>
<dbReference type="GeneID" id="77334248"/>
<dbReference type="GO" id="GO:0016787">
    <property type="term" value="F:hydrolase activity"/>
    <property type="evidence" value="ECO:0007669"/>
    <property type="project" value="UniProtKB-KW"/>
</dbReference>
<keyword evidence="1" id="KW-0378">Hydrolase</keyword>
<comment type="caution">
    <text evidence="1">The sequence shown here is derived from an EMBL/GenBank/DDBJ whole genome shotgun (WGS) entry which is preliminary data.</text>
</comment>
<accession>A0A3E4LHP0</accession>
<sequence>MIKVTYLDHSGFLVELEDAYFLFDYYKGRLPQIDLEKKMFVFVSHAHHDHYRKDIFNLRKHFREIRYVLSSDIEIKAEKDIVQMQPNEKKEVMGAEIRTLRSTDEGVAFVVHYAGKTIYHAGDLNWWHWEGEPDEKNTEMRRAYQAEINRLMDEKIDIAFVPVDPRLGEQYCWGLDCFMKRTETKVVFPMHFWGNYSIFNRLALEKCAKDYEDRIVRIEKPGQVFLLDEMDENDRIRVRYSSILQQ</sequence>